<reference evidence="5" key="1">
    <citation type="journal article" date="2019" name="Gigascience">
        <title>De novo genome assembly of the endangered Acer yangbiense, a plant species with extremely small populations endemic to Yunnan Province, China.</title>
        <authorList>
            <person name="Yang J."/>
            <person name="Wariss H.M."/>
            <person name="Tao L."/>
            <person name="Zhang R."/>
            <person name="Yun Q."/>
            <person name="Hollingsworth P."/>
            <person name="Dao Z."/>
            <person name="Luo G."/>
            <person name="Guo H."/>
            <person name="Ma Y."/>
            <person name="Sun W."/>
        </authorList>
    </citation>
    <scope>NUCLEOTIDE SEQUENCE [LARGE SCALE GENOMIC DNA]</scope>
    <source>
        <strain evidence="5">cv. br00</strain>
    </source>
</reference>
<dbReference type="GO" id="GO:0000028">
    <property type="term" value="P:ribosomal small subunit assembly"/>
    <property type="evidence" value="ECO:0007669"/>
    <property type="project" value="TreeGrafter"/>
</dbReference>
<accession>A0A5N5L8P2</accession>
<dbReference type="GO" id="GO:0030490">
    <property type="term" value="P:maturation of SSU-rRNA"/>
    <property type="evidence" value="ECO:0007669"/>
    <property type="project" value="TreeGrafter"/>
</dbReference>
<organism evidence="4 5">
    <name type="scientific">Salix brachista</name>
    <dbReference type="NCBI Taxonomy" id="2182728"/>
    <lineage>
        <taxon>Eukaryota</taxon>
        <taxon>Viridiplantae</taxon>
        <taxon>Streptophyta</taxon>
        <taxon>Embryophyta</taxon>
        <taxon>Tracheophyta</taxon>
        <taxon>Spermatophyta</taxon>
        <taxon>Magnoliopsida</taxon>
        <taxon>eudicotyledons</taxon>
        <taxon>Gunneridae</taxon>
        <taxon>Pentapetalae</taxon>
        <taxon>rosids</taxon>
        <taxon>fabids</taxon>
        <taxon>Malpighiales</taxon>
        <taxon>Salicaceae</taxon>
        <taxon>Saliceae</taxon>
        <taxon>Salix</taxon>
    </lineage>
</organism>
<dbReference type="GO" id="GO:0003735">
    <property type="term" value="F:structural constituent of ribosome"/>
    <property type="evidence" value="ECO:0007669"/>
    <property type="project" value="InterPro"/>
</dbReference>
<dbReference type="PANTHER" id="PTHR10769">
    <property type="entry name" value="40S RIBOSOMAL PROTEIN S28"/>
    <property type="match status" value="1"/>
</dbReference>
<comment type="similarity">
    <text evidence="1">Belongs to the eukaryotic ribosomal protein eS28 family.</text>
</comment>
<dbReference type="GO" id="GO:0022627">
    <property type="term" value="C:cytosolic small ribosomal subunit"/>
    <property type="evidence" value="ECO:0007669"/>
    <property type="project" value="TreeGrafter"/>
</dbReference>
<evidence type="ECO:0000256" key="2">
    <source>
        <dbReference type="ARBA" id="ARBA00022980"/>
    </source>
</evidence>
<evidence type="ECO:0000256" key="3">
    <source>
        <dbReference type="ARBA" id="ARBA00023274"/>
    </source>
</evidence>
<evidence type="ECO:0000256" key="1">
    <source>
        <dbReference type="ARBA" id="ARBA00005943"/>
    </source>
</evidence>
<dbReference type="InterPro" id="IPR028626">
    <property type="entry name" value="Ribosomal_eS28_CS"/>
</dbReference>
<proteinExistence type="inferred from homology"/>
<dbReference type="Gene3D" id="2.40.50.140">
    <property type="entry name" value="Nucleic acid-binding proteins"/>
    <property type="match status" value="1"/>
</dbReference>
<dbReference type="FunFam" id="2.40.50.140:FF:000025">
    <property type="entry name" value="40S ribosomal protein S28"/>
    <property type="match status" value="1"/>
</dbReference>
<gene>
    <name evidence="4" type="ORF">DKX38_016668</name>
</gene>
<evidence type="ECO:0000313" key="4">
    <source>
        <dbReference type="EMBL" id="KAB5539135.1"/>
    </source>
</evidence>
<evidence type="ECO:0008006" key="6">
    <source>
        <dbReference type="Google" id="ProtNLM"/>
    </source>
</evidence>
<name>A0A5N5L8P2_9ROSI</name>
<dbReference type="PROSITE" id="PS00961">
    <property type="entry name" value="RIBOSOMAL_S28E"/>
    <property type="match status" value="1"/>
</dbReference>
<keyword evidence="3" id="KW-0687">Ribonucleoprotein</keyword>
<dbReference type="InterPro" id="IPR012340">
    <property type="entry name" value="NA-bd_OB-fold"/>
</dbReference>
<dbReference type="GO" id="GO:0006412">
    <property type="term" value="P:translation"/>
    <property type="evidence" value="ECO:0007669"/>
    <property type="project" value="InterPro"/>
</dbReference>
<evidence type="ECO:0000313" key="5">
    <source>
        <dbReference type="Proteomes" id="UP000326939"/>
    </source>
</evidence>
<keyword evidence="5" id="KW-1185">Reference proteome</keyword>
<keyword evidence="2" id="KW-0689">Ribosomal protein</keyword>
<protein>
    <recommendedName>
        <fullName evidence="6">40S ribosomal protein S28</fullName>
    </recommendedName>
</protein>
<sequence length="147" mass="16631">MVLGMNDKLNDNYTLITSLYIKTHARHLGLSRVFVSLIAVCENPAAAACLLSESLAPSGIVCMPLLLRVWYKLLLHVENFIIMDSQIKHAVVVKIMGRTGSRGQVTQVRVKFIDDQNRFIMRNVKGPVREGDILTLLESEREARRLR</sequence>
<dbReference type="HAMAP" id="MF_00292">
    <property type="entry name" value="Ribosomal_eS28"/>
    <property type="match status" value="1"/>
</dbReference>
<dbReference type="Proteomes" id="UP000326939">
    <property type="component" value="Chromosome 10"/>
</dbReference>
<dbReference type="SUPFAM" id="SSF50249">
    <property type="entry name" value="Nucleic acid-binding proteins"/>
    <property type="match status" value="1"/>
</dbReference>
<dbReference type="InterPro" id="IPR000289">
    <property type="entry name" value="Ribosomal_eS28"/>
</dbReference>
<dbReference type="EMBL" id="VDCV01000010">
    <property type="protein sequence ID" value="KAB5539135.1"/>
    <property type="molecule type" value="Genomic_DNA"/>
</dbReference>
<comment type="caution">
    <text evidence="4">The sequence shown here is derived from an EMBL/GenBank/DDBJ whole genome shotgun (WGS) entry which is preliminary data.</text>
</comment>
<dbReference type="PANTHER" id="PTHR10769:SF3">
    <property type="entry name" value="SMALL RIBOSOMAL SUBUNIT PROTEIN ES28"/>
    <property type="match status" value="1"/>
</dbReference>
<dbReference type="AlphaFoldDB" id="A0A5N5L8P2"/>
<dbReference type="Pfam" id="PF01200">
    <property type="entry name" value="Ribosomal_S28e"/>
    <property type="match status" value="1"/>
</dbReference>
<dbReference type="CDD" id="cd04457">
    <property type="entry name" value="S1_S28E"/>
    <property type="match status" value="1"/>
</dbReference>